<dbReference type="Proteomes" id="UP000001396">
    <property type="component" value="Unassembled WGS sequence"/>
</dbReference>
<gene>
    <name evidence="1" type="ORF">PPL_08216</name>
</gene>
<organism evidence="1 2">
    <name type="scientific">Heterostelium pallidum (strain ATCC 26659 / Pp 5 / PN500)</name>
    <name type="common">Cellular slime mold</name>
    <name type="synonym">Polysphondylium pallidum</name>
    <dbReference type="NCBI Taxonomy" id="670386"/>
    <lineage>
        <taxon>Eukaryota</taxon>
        <taxon>Amoebozoa</taxon>
        <taxon>Evosea</taxon>
        <taxon>Eumycetozoa</taxon>
        <taxon>Dictyostelia</taxon>
        <taxon>Acytosteliales</taxon>
        <taxon>Acytosteliaceae</taxon>
        <taxon>Heterostelium</taxon>
    </lineage>
</organism>
<reference evidence="1 2" key="1">
    <citation type="journal article" date="2011" name="Genome Res.">
        <title>Phylogeny-wide analysis of social amoeba genomes highlights ancient origins for complex intercellular communication.</title>
        <authorList>
            <person name="Heidel A.J."/>
            <person name="Lawal H.M."/>
            <person name="Felder M."/>
            <person name="Schilde C."/>
            <person name="Helps N.R."/>
            <person name="Tunggal B."/>
            <person name="Rivero F."/>
            <person name="John U."/>
            <person name="Schleicher M."/>
            <person name="Eichinger L."/>
            <person name="Platzer M."/>
            <person name="Noegel A.A."/>
            <person name="Schaap P."/>
            <person name="Gloeckner G."/>
        </authorList>
    </citation>
    <scope>NUCLEOTIDE SEQUENCE [LARGE SCALE GENOMIC DNA]</scope>
    <source>
        <strain evidence="2">ATCC 26659 / Pp 5 / PN500</strain>
    </source>
</reference>
<dbReference type="RefSeq" id="XP_020430879.1">
    <property type="nucleotide sequence ID" value="XM_020579040.1"/>
</dbReference>
<dbReference type="InParanoid" id="D3BIY1"/>
<sequence length="136" mass="15310">MATVGEHSKEGLYVFYQRRKSLLQLNQSLTIAIDNSTNINTDGKDIESSSSVILKPQSIEESLVHWFGIQLSFNGTILLYHDGSSGWISIFVIQVLRVSLSAFFCIFSFDNSCKVLVGDQWCWLPANSQEIQSVWS</sequence>
<dbReference type="AlphaFoldDB" id="D3BIY1"/>
<proteinExistence type="predicted"/>
<dbReference type="GeneID" id="31363696"/>
<evidence type="ECO:0000313" key="1">
    <source>
        <dbReference type="EMBL" id="EFA78755.1"/>
    </source>
</evidence>
<dbReference type="EMBL" id="ADBJ01000037">
    <property type="protein sequence ID" value="EFA78755.1"/>
    <property type="molecule type" value="Genomic_DNA"/>
</dbReference>
<protein>
    <submittedName>
        <fullName evidence="1">Uncharacterized protein</fullName>
    </submittedName>
</protein>
<name>D3BIY1_HETP5</name>
<evidence type="ECO:0000313" key="2">
    <source>
        <dbReference type="Proteomes" id="UP000001396"/>
    </source>
</evidence>
<accession>D3BIY1</accession>
<keyword evidence="2" id="KW-1185">Reference proteome</keyword>
<comment type="caution">
    <text evidence="1">The sequence shown here is derived from an EMBL/GenBank/DDBJ whole genome shotgun (WGS) entry which is preliminary data.</text>
</comment>